<feature type="region of interest" description="Disordered" evidence="1">
    <location>
        <begin position="136"/>
        <end position="288"/>
    </location>
</feature>
<dbReference type="Pfam" id="PF20177">
    <property type="entry name" value="DUF6542"/>
    <property type="match status" value="1"/>
</dbReference>
<sequence>MPVSHRSILPTVPGIPAGAAVLIAVTCTFLGFFIDASGGSELTLTFSSLYVLGCVLAVLAVRYRGLFTVLVLPPLLLFFAVPLAYQQLLGNAGSLKLKDILLNLAIPLVNRFPTMALATVLVLAIGGLRIYLHRHEGMPGDDRPRARTRGGRSGGATRARRSRTGEKDPARRRSRAARAADAEFDDPAPKSGSRGRRPTGRVAERPPRVGSDRTAADRKRTPVDRKPAGERTPPADRRSGDRTPPAAAARKPRGDQPPRRRAAASGEVPPHPRPNVRYRDRDSGRIER</sequence>
<evidence type="ECO:0000313" key="5">
    <source>
        <dbReference type="Proteomes" id="UP000317039"/>
    </source>
</evidence>
<dbReference type="Proteomes" id="UP000317039">
    <property type="component" value="Chromosome"/>
</dbReference>
<dbReference type="KEGG" id="nod:FOH10_02560"/>
<accession>A0A516NW84</accession>
<feature type="transmembrane region" description="Helical" evidence="2">
    <location>
        <begin position="40"/>
        <end position="59"/>
    </location>
</feature>
<organism evidence="4 5">
    <name type="scientific">Nocardia otitidiscaviarum</name>
    <dbReference type="NCBI Taxonomy" id="1823"/>
    <lineage>
        <taxon>Bacteria</taxon>
        <taxon>Bacillati</taxon>
        <taxon>Actinomycetota</taxon>
        <taxon>Actinomycetes</taxon>
        <taxon>Mycobacteriales</taxon>
        <taxon>Nocardiaceae</taxon>
        <taxon>Nocardia</taxon>
    </lineage>
</organism>
<dbReference type="AlphaFoldDB" id="A0A516NW84"/>
<proteinExistence type="predicted"/>
<keyword evidence="2" id="KW-1133">Transmembrane helix</keyword>
<feature type="compositionally biased region" description="Basic and acidic residues" evidence="1">
    <location>
        <begin position="277"/>
        <end position="288"/>
    </location>
</feature>
<feature type="transmembrane region" description="Helical" evidence="2">
    <location>
        <begin position="12"/>
        <end position="34"/>
    </location>
</feature>
<protein>
    <recommendedName>
        <fullName evidence="3">DUF6542 domain-containing protein</fullName>
    </recommendedName>
</protein>
<evidence type="ECO:0000256" key="1">
    <source>
        <dbReference type="SAM" id="MobiDB-lite"/>
    </source>
</evidence>
<dbReference type="EMBL" id="CP041695">
    <property type="protein sequence ID" value="QDP83148.1"/>
    <property type="molecule type" value="Genomic_DNA"/>
</dbReference>
<feature type="transmembrane region" description="Helical" evidence="2">
    <location>
        <begin position="66"/>
        <end position="85"/>
    </location>
</feature>
<keyword evidence="2" id="KW-0812">Transmembrane</keyword>
<feature type="compositionally biased region" description="Basic and acidic residues" evidence="1">
    <location>
        <begin position="136"/>
        <end position="145"/>
    </location>
</feature>
<evidence type="ECO:0000313" key="4">
    <source>
        <dbReference type="EMBL" id="QDP83148.1"/>
    </source>
</evidence>
<keyword evidence="2" id="KW-0472">Membrane</keyword>
<name>A0A516NW84_9NOCA</name>
<gene>
    <name evidence="4" type="ORF">FOH10_02560</name>
</gene>
<reference evidence="4 5" key="1">
    <citation type="submission" date="2019-07" db="EMBL/GenBank/DDBJ databases">
        <title>Complete Genome Sequence and Methylome Analysis of Nocardia otitidis-caviarum NEB252.</title>
        <authorList>
            <person name="Fomenkov A."/>
            <person name="Anton B.P."/>
            <person name="Vincze T."/>
            <person name="Roberts R.J."/>
        </authorList>
    </citation>
    <scope>NUCLEOTIDE SEQUENCE [LARGE SCALE GENOMIC DNA]</scope>
    <source>
        <strain evidence="4 5">NEB252</strain>
    </source>
</reference>
<feature type="compositionally biased region" description="Basic and acidic residues" evidence="1">
    <location>
        <begin position="202"/>
        <end position="241"/>
    </location>
</feature>
<feature type="transmembrane region" description="Helical" evidence="2">
    <location>
        <begin position="112"/>
        <end position="132"/>
    </location>
</feature>
<evidence type="ECO:0000256" key="2">
    <source>
        <dbReference type="SAM" id="Phobius"/>
    </source>
</evidence>
<evidence type="ECO:0000259" key="3">
    <source>
        <dbReference type="Pfam" id="PF20177"/>
    </source>
</evidence>
<dbReference type="InterPro" id="IPR046672">
    <property type="entry name" value="DUF6542"/>
</dbReference>
<feature type="domain" description="DUF6542" evidence="3">
    <location>
        <begin position="14"/>
        <end position="134"/>
    </location>
</feature>